<reference evidence="7" key="1">
    <citation type="submission" date="2020-06" db="EMBL/GenBank/DDBJ databases">
        <title>Draft genome sequences of strains closely related to Aspergillus parafelis and Aspergillus hiratsukae.</title>
        <authorList>
            <person name="Dos Santos R.A.C."/>
            <person name="Rivero-Menendez O."/>
            <person name="Steenwyk J.L."/>
            <person name="Mead M.E."/>
            <person name="Goldman G.H."/>
            <person name="Alastruey-Izquierdo A."/>
            <person name="Rokas A."/>
        </authorList>
    </citation>
    <scope>NUCLEOTIDE SEQUENCE</scope>
    <source>
        <strain evidence="7">CNM-CM5793</strain>
    </source>
</reference>
<keyword evidence="4 6" id="KW-0472">Membrane</keyword>
<feature type="transmembrane region" description="Helical" evidence="6">
    <location>
        <begin position="128"/>
        <end position="151"/>
    </location>
</feature>
<dbReference type="InterPro" id="IPR036259">
    <property type="entry name" value="MFS_trans_sf"/>
</dbReference>
<dbReference type="GO" id="GO:0022857">
    <property type="term" value="F:transmembrane transporter activity"/>
    <property type="evidence" value="ECO:0007669"/>
    <property type="project" value="InterPro"/>
</dbReference>
<feature type="transmembrane region" description="Helical" evidence="6">
    <location>
        <begin position="186"/>
        <end position="210"/>
    </location>
</feature>
<proteinExistence type="predicted"/>
<keyword evidence="2 6" id="KW-0812">Transmembrane</keyword>
<dbReference type="PANTHER" id="PTHR23502:SF2">
    <property type="entry name" value="TRANSPORTER, PUTATIVE (AFU_ORTHOLOGUE AFUA_2G08910)-RELATED"/>
    <property type="match status" value="1"/>
</dbReference>
<protein>
    <recommendedName>
        <fullName evidence="9">Major facilitator superfamily (MFS) profile domain-containing protein</fullName>
    </recommendedName>
</protein>
<dbReference type="InterPro" id="IPR011701">
    <property type="entry name" value="MFS"/>
</dbReference>
<dbReference type="AlphaFoldDB" id="A0A8H6UIR7"/>
<sequence length="500" mass="55757">MQASEKLEAGHEAVHPTLDGPELTTEHHEYLVERHGSVALDPLPSMDPADPYNWPQRKKITNLILVSFHAMMAMFTAASINSSFIHIAEDLDISVQTATYLASLSIAILGGAPLIWKPLANTYGRRPIFLGSLLCSMAGNIGCAVSPSYATMCVCRAIASFFISPAAAIGSGIVAEMFFKKELATFMGVWTIMVTLGVPLAAFIFGFVSMRVDYRWIYWILTITNGLQFICHFFLGAETLYRRDFSDRPHRTPLLKRYFDFGCINPQPIKWWDFVQPLGHVMRPVVWIPAMAYAMIFMWAAILPSIEIPQLYHELYGFNAQQIGLQYLSFIIGSVIGEQIGGRASDWWMLRREKKTGAAPDPEYRLWLSYVGQVPAIVGLIVFCVQSETSGNKWNITPLVGTTIAAVGNQIVTTIYITYAIDCYREEAPGIGVFISFVRQIWGFVGPFWRGDGYDGCFCHLADSAAAVERKQMAWNTKSWLEEWGLLRGGSNSPTGAAEH</sequence>
<comment type="subcellular location">
    <subcellularLocation>
        <location evidence="1">Membrane</location>
        <topology evidence="1">Multi-pass membrane protein</topology>
    </subcellularLocation>
</comment>
<evidence type="ECO:0000313" key="8">
    <source>
        <dbReference type="Proteomes" id="UP000630445"/>
    </source>
</evidence>
<dbReference type="Pfam" id="PF07690">
    <property type="entry name" value="MFS_1"/>
    <property type="match status" value="1"/>
</dbReference>
<dbReference type="GO" id="GO:0005886">
    <property type="term" value="C:plasma membrane"/>
    <property type="evidence" value="ECO:0007669"/>
    <property type="project" value="TreeGrafter"/>
</dbReference>
<feature type="transmembrane region" description="Helical" evidence="6">
    <location>
        <begin position="157"/>
        <end position="179"/>
    </location>
</feature>
<evidence type="ECO:0000256" key="2">
    <source>
        <dbReference type="ARBA" id="ARBA00022692"/>
    </source>
</evidence>
<keyword evidence="3 6" id="KW-1133">Transmembrane helix</keyword>
<evidence type="ECO:0000256" key="5">
    <source>
        <dbReference type="SAM" id="MobiDB-lite"/>
    </source>
</evidence>
<name>A0A8H6UIR7_9EURO</name>
<evidence type="ECO:0000313" key="7">
    <source>
        <dbReference type="EMBL" id="KAF7131089.1"/>
    </source>
</evidence>
<dbReference type="SUPFAM" id="SSF103473">
    <property type="entry name" value="MFS general substrate transporter"/>
    <property type="match status" value="1"/>
</dbReference>
<evidence type="ECO:0000256" key="3">
    <source>
        <dbReference type="ARBA" id="ARBA00022989"/>
    </source>
</evidence>
<dbReference type="Gene3D" id="1.20.1250.20">
    <property type="entry name" value="MFS general substrate transporter like domains"/>
    <property type="match status" value="1"/>
</dbReference>
<feature type="transmembrane region" description="Helical" evidence="6">
    <location>
        <begin position="97"/>
        <end position="116"/>
    </location>
</feature>
<dbReference type="EMBL" id="JACBAD010001877">
    <property type="protein sequence ID" value="KAF7131089.1"/>
    <property type="molecule type" value="Genomic_DNA"/>
</dbReference>
<feature type="compositionally biased region" description="Basic and acidic residues" evidence="5">
    <location>
        <begin position="1"/>
        <end position="14"/>
    </location>
</feature>
<evidence type="ECO:0008006" key="9">
    <source>
        <dbReference type="Google" id="ProtNLM"/>
    </source>
</evidence>
<keyword evidence="8" id="KW-1185">Reference proteome</keyword>
<feature type="transmembrane region" description="Helical" evidence="6">
    <location>
        <begin position="216"/>
        <end position="241"/>
    </location>
</feature>
<feature type="transmembrane region" description="Helical" evidence="6">
    <location>
        <begin position="367"/>
        <end position="385"/>
    </location>
</feature>
<comment type="caution">
    <text evidence="7">The sequence shown here is derived from an EMBL/GenBank/DDBJ whole genome shotgun (WGS) entry which is preliminary data.</text>
</comment>
<evidence type="ECO:0000256" key="1">
    <source>
        <dbReference type="ARBA" id="ARBA00004141"/>
    </source>
</evidence>
<dbReference type="FunFam" id="1.20.1250.20:FF:000318">
    <property type="entry name" value="MFS multidrug transporter, putative"/>
    <property type="match status" value="1"/>
</dbReference>
<accession>A0A8H6UIR7</accession>
<dbReference type="Proteomes" id="UP000630445">
    <property type="component" value="Unassembled WGS sequence"/>
</dbReference>
<evidence type="ECO:0000256" key="4">
    <source>
        <dbReference type="ARBA" id="ARBA00023136"/>
    </source>
</evidence>
<dbReference type="PANTHER" id="PTHR23502">
    <property type="entry name" value="MAJOR FACILITATOR SUPERFAMILY"/>
    <property type="match status" value="1"/>
</dbReference>
<dbReference type="OrthoDB" id="2533084at2759"/>
<feature type="transmembrane region" description="Helical" evidence="6">
    <location>
        <begin position="285"/>
        <end position="306"/>
    </location>
</feature>
<evidence type="ECO:0000256" key="6">
    <source>
        <dbReference type="SAM" id="Phobius"/>
    </source>
</evidence>
<feature type="transmembrane region" description="Helical" evidence="6">
    <location>
        <begin position="63"/>
        <end position="85"/>
    </location>
</feature>
<organism evidence="7 8">
    <name type="scientific">Aspergillus hiratsukae</name>
    <dbReference type="NCBI Taxonomy" id="1194566"/>
    <lineage>
        <taxon>Eukaryota</taxon>
        <taxon>Fungi</taxon>
        <taxon>Dikarya</taxon>
        <taxon>Ascomycota</taxon>
        <taxon>Pezizomycotina</taxon>
        <taxon>Eurotiomycetes</taxon>
        <taxon>Eurotiomycetidae</taxon>
        <taxon>Eurotiales</taxon>
        <taxon>Aspergillaceae</taxon>
        <taxon>Aspergillus</taxon>
        <taxon>Aspergillus subgen. Fumigati</taxon>
    </lineage>
</organism>
<feature type="region of interest" description="Disordered" evidence="5">
    <location>
        <begin position="1"/>
        <end position="21"/>
    </location>
</feature>
<gene>
    <name evidence="7" type="ORF">CNMCM5793_004076</name>
</gene>